<evidence type="ECO:0000256" key="2">
    <source>
        <dbReference type="ARBA" id="ARBA00022670"/>
    </source>
</evidence>
<dbReference type="GO" id="GO:0008234">
    <property type="term" value="F:cysteine-type peptidase activity"/>
    <property type="evidence" value="ECO:0007669"/>
    <property type="project" value="UniProtKB-KW"/>
</dbReference>
<dbReference type="InterPro" id="IPR013201">
    <property type="entry name" value="Prot_inhib_I29"/>
</dbReference>
<feature type="signal peptide" evidence="5">
    <location>
        <begin position="1"/>
        <end position="16"/>
    </location>
</feature>
<dbReference type="FunFam" id="3.90.70.10:FF:000006">
    <property type="entry name" value="Cathepsin S"/>
    <property type="match status" value="1"/>
</dbReference>
<dbReference type="Gene3D" id="3.90.70.10">
    <property type="entry name" value="Cysteine proteinases"/>
    <property type="match status" value="1"/>
</dbReference>
<dbReference type="InterPro" id="IPR013128">
    <property type="entry name" value="Peptidase_C1A"/>
</dbReference>
<dbReference type="AlphaFoldDB" id="A0A9P0F8I2"/>
<dbReference type="Pfam" id="PF08246">
    <property type="entry name" value="Inhibitor_I29"/>
    <property type="match status" value="1"/>
</dbReference>
<dbReference type="SMART" id="SM00645">
    <property type="entry name" value="Pept_C1"/>
    <property type="match status" value="1"/>
</dbReference>
<protein>
    <submittedName>
        <fullName evidence="8">Uncharacterized protein</fullName>
    </submittedName>
</protein>
<dbReference type="GO" id="GO:0006508">
    <property type="term" value="P:proteolysis"/>
    <property type="evidence" value="ECO:0007669"/>
    <property type="project" value="UniProtKB-KW"/>
</dbReference>
<dbReference type="InterPro" id="IPR000668">
    <property type="entry name" value="Peptidase_C1A_C"/>
</dbReference>
<dbReference type="PANTHER" id="PTHR12411">
    <property type="entry name" value="CYSTEINE PROTEASE FAMILY C1-RELATED"/>
    <property type="match status" value="1"/>
</dbReference>
<accession>A0A9P0F8I2</accession>
<evidence type="ECO:0000313" key="9">
    <source>
        <dbReference type="Proteomes" id="UP001154078"/>
    </source>
</evidence>
<organism evidence="8 9">
    <name type="scientific">Brassicogethes aeneus</name>
    <name type="common">Rape pollen beetle</name>
    <name type="synonym">Meligethes aeneus</name>
    <dbReference type="NCBI Taxonomy" id="1431903"/>
    <lineage>
        <taxon>Eukaryota</taxon>
        <taxon>Metazoa</taxon>
        <taxon>Ecdysozoa</taxon>
        <taxon>Arthropoda</taxon>
        <taxon>Hexapoda</taxon>
        <taxon>Insecta</taxon>
        <taxon>Pterygota</taxon>
        <taxon>Neoptera</taxon>
        <taxon>Endopterygota</taxon>
        <taxon>Coleoptera</taxon>
        <taxon>Polyphaga</taxon>
        <taxon>Cucujiformia</taxon>
        <taxon>Nitidulidae</taxon>
        <taxon>Meligethinae</taxon>
        <taxon>Brassicogethes</taxon>
    </lineage>
</organism>
<keyword evidence="4" id="KW-0788">Thiol protease</keyword>
<dbReference type="InterPro" id="IPR025661">
    <property type="entry name" value="Pept_asp_AS"/>
</dbReference>
<name>A0A9P0F8I2_BRAAE</name>
<comment type="similarity">
    <text evidence="1">Belongs to the peptidase C1 family.</text>
</comment>
<dbReference type="EMBL" id="OV121132">
    <property type="protein sequence ID" value="CAH0545777.1"/>
    <property type="molecule type" value="Genomic_DNA"/>
</dbReference>
<dbReference type="Pfam" id="PF00112">
    <property type="entry name" value="Peptidase_C1"/>
    <property type="match status" value="1"/>
</dbReference>
<evidence type="ECO:0000256" key="5">
    <source>
        <dbReference type="SAM" id="SignalP"/>
    </source>
</evidence>
<dbReference type="InterPro" id="IPR039417">
    <property type="entry name" value="Peptidase_C1A_papain-like"/>
</dbReference>
<evidence type="ECO:0000256" key="3">
    <source>
        <dbReference type="ARBA" id="ARBA00022801"/>
    </source>
</evidence>
<dbReference type="SMART" id="SM00848">
    <property type="entry name" value="Inhibitor_I29"/>
    <property type="match status" value="1"/>
</dbReference>
<dbReference type="CDD" id="cd02248">
    <property type="entry name" value="Peptidase_C1A"/>
    <property type="match status" value="1"/>
</dbReference>
<feature type="domain" description="Cathepsin propeptide inhibitor" evidence="7">
    <location>
        <begin position="22"/>
        <end position="82"/>
    </location>
</feature>
<evidence type="ECO:0000313" key="8">
    <source>
        <dbReference type="EMBL" id="CAH0545777.1"/>
    </source>
</evidence>
<gene>
    <name evidence="8" type="ORF">MELIAE_LOCUS99</name>
</gene>
<sequence>MKIILLLACLAVAVSANTQEQWKSFKQTHQKSYRSLIEERLRYQIFSDNLENIEKHNAKFEQGLITYKQGVNQFADWTEEEFIAFLKLNGPAQKAKSVEVFESIQDAPLTQDWRSSGAVTPIKDQGSCVSSWSFSATGALEGQNKMKIGRLVSLSEQNLIDCSGSYGNEGCNGGSMTSAFEYVKDHGIMAEATYPYEEVQGECRFTNESRVILKSSGYVDIKKDSEYELIQALGTVGPISVAVHASPSLQFYGYGIFNEVQCPHHDLNLGLLAIGYEKDHIVLKNSWGIYWGEGGYVKFQRNKNLCGIASMASYPKL</sequence>
<proteinExistence type="inferred from homology"/>
<evidence type="ECO:0000259" key="6">
    <source>
        <dbReference type="SMART" id="SM00645"/>
    </source>
</evidence>
<dbReference type="SUPFAM" id="SSF54001">
    <property type="entry name" value="Cysteine proteinases"/>
    <property type="match status" value="1"/>
</dbReference>
<keyword evidence="3" id="KW-0378">Hydrolase</keyword>
<dbReference type="PROSITE" id="PS00640">
    <property type="entry name" value="THIOL_PROTEASE_ASN"/>
    <property type="match status" value="1"/>
</dbReference>
<keyword evidence="9" id="KW-1185">Reference proteome</keyword>
<dbReference type="Proteomes" id="UP001154078">
    <property type="component" value="Chromosome 1"/>
</dbReference>
<feature type="chain" id="PRO_5040249575" evidence="5">
    <location>
        <begin position="17"/>
        <end position="317"/>
    </location>
</feature>
<evidence type="ECO:0000259" key="7">
    <source>
        <dbReference type="SMART" id="SM00848"/>
    </source>
</evidence>
<dbReference type="InterPro" id="IPR038765">
    <property type="entry name" value="Papain-like_cys_pep_sf"/>
</dbReference>
<evidence type="ECO:0000256" key="1">
    <source>
        <dbReference type="ARBA" id="ARBA00008455"/>
    </source>
</evidence>
<evidence type="ECO:0000256" key="4">
    <source>
        <dbReference type="ARBA" id="ARBA00022807"/>
    </source>
</evidence>
<feature type="domain" description="Peptidase C1A papain C-terminal" evidence="6">
    <location>
        <begin position="107"/>
        <end position="316"/>
    </location>
</feature>
<keyword evidence="5" id="KW-0732">Signal</keyword>
<keyword evidence="2" id="KW-0645">Protease</keyword>
<reference evidence="8" key="1">
    <citation type="submission" date="2021-12" db="EMBL/GenBank/DDBJ databases">
        <authorList>
            <person name="King R."/>
        </authorList>
    </citation>
    <scope>NUCLEOTIDE SEQUENCE</scope>
</reference>